<dbReference type="GO" id="GO:0008982">
    <property type="term" value="F:protein-N(PI)-phosphohistidine-sugar phosphotransferase activity"/>
    <property type="evidence" value="ECO:0007669"/>
    <property type="project" value="InterPro"/>
</dbReference>
<dbReference type="CDD" id="cd05564">
    <property type="entry name" value="PTS_IIB_chitobiose_lichenan"/>
    <property type="match status" value="1"/>
</dbReference>
<proteinExistence type="predicted"/>
<feature type="modified residue" description="Phosphocysteine; by EIIA" evidence="7">
    <location>
        <position position="13"/>
    </location>
</feature>
<keyword evidence="2" id="KW-0597">Phosphoprotein</keyword>
<dbReference type="PANTHER" id="PTHR34581">
    <property type="entry name" value="PTS SYSTEM N,N'-DIACETYLCHITOBIOSE-SPECIFIC EIIB COMPONENT"/>
    <property type="match status" value="1"/>
</dbReference>
<evidence type="ECO:0000256" key="4">
    <source>
        <dbReference type="ARBA" id="ARBA00022679"/>
    </source>
</evidence>
<dbReference type="EMBL" id="BJUY01000032">
    <property type="protein sequence ID" value="GEK92111.1"/>
    <property type="molecule type" value="Genomic_DNA"/>
</dbReference>
<dbReference type="SUPFAM" id="SSF52794">
    <property type="entry name" value="PTS system IIB component-like"/>
    <property type="match status" value="1"/>
</dbReference>
<dbReference type="InterPro" id="IPR003501">
    <property type="entry name" value="PTS_EIIB_2/3"/>
</dbReference>
<keyword evidence="10" id="KW-1185">Reference proteome</keyword>
<dbReference type="Proteomes" id="UP000321662">
    <property type="component" value="Unassembled WGS sequence"/>
</dbReference>
<evidence type="ECO:0000256" key="3">
    <source>
        <dbReference type="ARBA" id="ARBA00022597"/>
    </source>
</evidence>
<evidence type="ECO:0000256" key="1">
    <source>
        <dbReference type="ARBA" id="ARBA00022448"/>
    </source>
</evidence>
<evidence type="ECO:0000256" key="6">
    <source>
        <dbReference type="ARBA" id="ARBA00022777"/>
    </source>
</evidence>
<reference evidence="9 10" key="1">
    <citation type="submission" date="2019-07" db="EMBL/GenBank/DDBJ databases">
        <title>Whole genome shotgun sequence of Alkalibacterium kapii NBRC 103247.</title>
        <authorList>
            <person name="Hosoyama A."/>
            <person name="Uohara A."/>
            <person name="Ohji S."/>
            <person name="Ichikawa N."/>
        </authorList>
    </citation>
    <scope>NUCLEOTIDE SEQUENCE [LARGE SCALE GENOMIC DNA]</scope>
    <source>
        <strain evidence="9 10">NBRC 103247</strain>
    </source>
</reference>
<dbReference type="InterPro" id="IPR013012">
    <property type="entry name" value="PTS_EIIB_3"/>
</dbReference>
<feature type="domain" description="PTS EIIB type-3" evidence="8">
    <location>
        <begin position="6"/>
        <end position="113"/>
    </location>
</feature>
<dbReference type="PROSITE" id="PS51100">
    <property type="entry name" value="PTS_EIIB_TYPE_3"/>
    <property type="match status" value="1"/>
</dbReference>
<evidence type="ECO:0000259" key="8">
    <source>
        <dbReference type="PROSITE" id="PS51100"/>
    </source>
</evidence>
<evidence type="ECO:0000313" key="10">
    <source>
        <dbReference type="Proteomes" id="UP000321662"/>
    </source>
</evidence>
<gene>
    <name evidence="9" type="ORF">AKA01nite_17330</name>
</gene>
<protein>
    <submittedName>
        <fullName evidence="9">PTS sugar transporter subunit IIB</fullName>
    </submittedName>
</protein>
<name>A0A511AY92_9LACT</name>
<keyword evidence="6" id="KW-0418">Kinase</keyword>
<keyword evidence="4" id="KW-0808">Transferase</keyword>
<organism evidence="9 10">
    <name type="scientific">Alkalibacterium kapii</name>
    <dbReference type="NCBI Taxonomy" id="426704"/>
    <lineage>
        <taxon>Bacteria</taxon>
        <taxon>Bacillati</taxon>
        <taxon>Bacillota</taxon>
        <taxon>Bacilli</taxon>
        <taxon>Lactobacillales</taxon>
        <taxon>Carnobacteriaceae</taxon>
        <taxon>Alkalibacterium</taxon>
    </lineage>
</organism>
<evidence type="ECO:0000313" key="9">
    <source>
        <dbReference type="EMBL" id="GEK92111.1"/>
    </source>
</evidence>
<keyword evidence="1" id="KW-0813">Transport</keyword>
<evidence type="ECO:0000256" key="2">
    <source>
        <dbReference type="ARBA" id="ARBA00022553"/>
    </source>
</evidence>
<keyword evidence="3 9" id="KW-0762">Sugar transport</keyword>
<comment type="caution">
    <text evidence="9">The sequence shown here is derived from an EMBL/GenBank/DDBJ whole genome shotgun (WGS) entry which is preliminary data.</text>
</comment>
<dbReference type="AlphaFoldDB" id="A0A511AY92"/>
<dbReference type="InterPro" id="IPR036095">
    <property type="entry name" value="PTS_EIIB-like_sf"/>
</dbReference>
<evidence type="ECO:0000256" key="5">
    <source>
        <dbReference type="ARBA" id="ARBA00022683"/>
    </source>
</evidence>
<dbReference type="GO" id="GO:0016301">
    <property type="term" value="F:kinase activity"/>
    <property type="evidence" value="ECO:0007669"/>
    <property type="project" value="UniProtKB-KW"/>
</dbReference>
<dbReference type="Gene3D" id="3.40.50.2300">
    <property type="match status" value="1"/>
</dbReference>
<dbReference type="PANTHER" id="PTHR34581:SF2">
    <property type="entry name" value="PTS SYSTEM N,N'-DIACETYLCHITOBIOSE-SPECIFIC EIIB COMPONENT"/>
    <property type="match status" value="1"/>
</dbReference>
<dbReference type="InterPro" id="IPR051819">
    <property type="entry name" value="PTS_sugar-specific_EIIB"/>
</dbReference>
<dbReference type="GO" id="GO:0009401">
    <property type="term" value="P:phosphoenolpyruvate-dependent sugar phosphotransferase system"/>
    <property type="evidence" value="ECO:0007669"/>
    <property type="project" value="UniProtKB-KW"/>
</dbReference>
<keyword evidence="5" id="KW-0598">Phosphotransferase system</keyword>
<sequence>MDVLAQKTIMLVCTAGMSTSILVSEMKKVAEERKDEVSIFAVSEPEAEAKVKTKPVDILMLGPQVAHLKNKFKMLGYAEGFLVEIISRQDFRTLNGEKILDRALHVLDEGSFEEDEHV</sequence>
<evidence type="ECO:0000256" key="7">
    <source>
        <dbReference type="PROSITE-ProRule" id="PRU00423"/>
    </source>
</evidence>
<dbReference type="Pfam" id="PF02302">
    <property type="entry name" value="PTS_IIB"/>
    <property type="match status" value="1"/>
</dbReference>
<accession>A0A511AY92</accession>